<evidence type="ECO:0000256" key="1">
    <source>
        <dbReference type="SAM" id="MobiDB-lite"/>
    </source>
</evidence>
<feature type="compositionally biased region" description="Basic and acidic residues" evidence="1">
    <location>
        <begin position="216"/>
        <end position="230"/>
    </location>
</feature>
<evidence type="ECO:0000313" key="4">
    <source>
        <dbReference type="Proteomes" id="UP001369736"/>
    </source>
</evidence>
<dbReference type="EMBL" id="JBBEGM010000001">
    <property type="protein sequence ID" value="MEJ2860468.1"/>
    <property type="molecule type" value="Genomic_DNA"/>
</dbReference>
<feature type="region of interest" description="Disordered" evidence="1">
    <location>
        <begin position="72"/>
        <end position="104"/>
    </location>
</feature>
<dbReference type="Proteomes" id="UP001369736">
    <property type="component" value="Unassembled WGS sequence"/>
</dbReference>
<reference evidence="3 4" key="1">
    <citation type="submission" date="2024-03" db="EMBL/GenBank/DDBJ databases">
        <title>Actinomycetospora sp. OC33-EN07, a novel actinomycete isolated from wild orchid (Aerides multiflora).</title>
        <authorList>
            <person name="Suriyachadkun C."/>
        </authorList>
    </citation>
    <scope>NUCLEOTIDE SEQUENCE [LARGE SCALE GENOMIC DNA]</scope>
    <source>
        <strain evidence="3 4">OC33-EN07</strain>
    </source>
</reference>
<comment type="caution">
    <text evidence="3">The sequence shown here is derived from an EMBL/GenBank/DDBJ whole genome shotgun (WGS) entry which is preliminary data.</text>
</comment>
<organism evidence="3 4">
    <name type="scientific">Actinomycetospora flava</name>
    <dbReference type="NCBI Taxonomy" id="3129232"/>
    <lineage>
        <taxon>Bacteria</taxon>
        <taxon>Bacillati</taxon>
        <taxon>Actinomycetota</taxon>
        <taxon>Actinomycetes</taxon>
        <taxon>Pseudonocardiales</taxon>
        <taxon>Pseudonocardiaceae</taxon>
        <taxon>Actinomycetospora</taxon>
    </lineage>
</organism>
<evidence type="ECO:0000256" key="2">
    <source>
        <dbReference type="SAM" id="Phobius"/>
    </source>
</evidence>
<keyword evidence="2" id="KW-0472">Membrane</keyword>
<feature type="region of interest" description="Disordered" evidence="1">
    <location>
        <begin position="190"/>
        <end position="282"/>
    </location>
</feature>
<protein>
    <submittedName>
        <fullName evidence="3">Uncharacterized protein</fullName>
    </submittedName>
</protein>
<name>A0ABU8M259_9PSEU</name>
<dbReference type="RefSeq" id="WP_337700038.1">
    <property type="nucleotide sequence ID" value="NZ_JBBEGM010000001.1"/>
</dbReference>
<keyword evidence="4" id="KW-1185">Reference proteome</keyword>
<feature type="compositionally biased region" description="Low complexity" evidence="1">
    <location>
        <begin position="270"/>
        <end position="281"/>
    </location>
</feature>
<feature type="transmembrane region" description="Helical" evidence="2">
    <location>
        <begin position="292"/>
        <end position="315"/>
    </location>
</feature>
<proteinExistence type="predicted"/>
<gene>
    <name evidence="3" type="ORF">WCD58_04840</name>
</gene>
<accession>A0ABU8M259</accession>
<sequence>MLVLAPDPRLGIAPERVARVRALLEDAERGAPVPGVAVALPGGPDGPLDALLVRPDGVLGLAALPAGEREAARESVVAGGGPGPERPELPAAGSSSPGGGPTAQAVLDELDRLLTLTDPPCAAPRRVLPSVGVGGSGAEDDARSALTAPVGSFRVLDVADLRRLLVAFRLGDHVPDDARLAEAGFLTPDTPALQAGAAPETTPVPVQDASSSQPDSRPDSPSDSRPDSPSDSRPAGLPPTGRLPASAPESSGPPPEPRPRTGSSGGGIGALARAGRSARSGRYGRRAPEWVWGWRGLTLAAVAAFLVALGLAFLVGRAATGGDPPADPSATRVVDGVTYTRQVATTDVSCEGHAYNRAADFLRERGCLHLDRSLWSGNAEGQEVVVAVATVQLADTSTASAFRSLVDSNGTGNVSDLLREGRGYPGAPPALSGQGYASAQLGDRVVVAEADGIDPDFTDGDALDRISRAGLALR</sequence>
<keyword evidence="2" id="KW-1133">Transmembrane helix</keyword>
<evidence type="ECO:0000313" key="3">
    <source>
        <dbReference type="EMBL" id="MEJ2860468.1"/>
    </source>
</evidence>
<keyword evidence="2" id="KW-0812">Transmembrane</keyword>